<dbReference type="EMBL" id="JAMBOP010000061">
    <property type="protein sequence ID" value="MCM3738576.1"/>
    <property type="molecule type" value="Genomic_DNA"/>
</dbReference>
<name>A0ACC6ADK5_9BACI</name>
<comment type="caution">
    <text evidence="1">The sequence shown here is derived from an EMBL/GenBank/DDBJ whole genome shotgun (WGS) entry which is preliminary data.</text>
</comment>
<sequence length="270" mass="31380">MTKTSLHTLLLRNVRYSISYGKYKYIAFFSFIAFLAIVMSVQMKVTGSNSVEIFYLLLKDKGYFLHISEYDPPLFWEFIQFFVLFLIGDFLFHDFKHNRSYLLLRCRSRLQYVLSYIGWIFVQNIVIYLGVFFVIYVCASCMMGNFSLEASPYFKQVIQSELVISVTPSELVCRILFGYIMAGIVLSSIQLLFMQLLSAPIVFFGTIIVSGMSTLSDNQWLPAIHSMILKQSIFDTEHHLTLQVSIVHSFVLYSVITMCILFIFRKKDML</sequence>
<protein>
    <submittedName>
        <fullName evidence="1">Uncharacterized protein</fullName>
    </submittedName>
</protein>
<proteinExistence type="predicted"/>
<accession>A0ACC6ADK5</accession>
<reference evidence="1" key="1">
    <citation type="submission" date="2022-05" db="EMBL/GenBank/DDBJ databases">
        <title>Comparative Genomics of Spacecraft Associated Microbes.</title>
        <authorList>
            <person name="Tran M.T."/>
            <person name="Wright A."/>
            <person name="Seuylemezian A."/>
            <person name="Eisen J."/>
            <person name="Coil D."/>
        </authorList>
    </citation>
    <scope>NUCLEOTIDE SEQUENCE</scope>
    <source>
        <strain evidence="1">FAIRING 10M-2.2</strain>
    </source>
</reference>
<evidence type="ECO:0000313" key="2">
    <source>
        <dbReference type="Proteomes" id="UP001202289"/>
    </source>
</evidence>
<dbReference type="Proteomes" id="UP001202289">
    <property type="component" value="Unassembled WGS sequence"/>
</dbReference>
<evidence type="ECO:0000313" key="1">
    <source>
        <dbReference type="EMBL" id="MCM3738576.1"/>
    </source>
</evidence>
<keyword evidence="2" id="KW-1185">Reference proteome</keyword>
<organism evidence="1 2">
    <name type="scientific">Bacillus cytotoxicus</name>
    <dbReference type="NCBI Taxonomy" id="580165"/>
    <lineage>
        <taxon>Bacteria</taxon>
        <taxon>Bacillati</taxon>
        <taxon>Bacillota</taxon>
        <taxon>Bacilli</taxon>
        <taxon>Bacillales</taxon>
        <taxon>Bacillaceae</taxon>
        <taxon>Bacillus</taxon>
        <taxon>Bacillus cereus group</taxon>
    </lineage>
</organism>
<gene>
    <name evidence="1" type="ORF">M3215_23075</name>
</gene>